<evidence type="ECO:0000313" key="5">
    <source>
        <dbReference type="Proteomes" id="UP000029273"/>
    </source>
</evidence>
<dbReference type="CDD" id="cd01169">
    <property type="entry name" value="HMPP_kinase"/>
    <property type="match status" value="1"/>
</dbReference>
<evidence type="ECO:0000259" key="3">
    <source>
        <dbReference type="Pfam" id="PF08543"/>
    </source>
</evidence>
<dbReference type="PANTHER" id="PTHR20858:SF17">
    <property type="entry name" value="HYDROXYMETHYLPYRIMIDINE_PHOSPHOMETHYLPYRIMIDINE KINASE THI20-RELATED"/>
    <property type="match status" value="1"/>
</dbReference>
<evidence type="ECO:0000256" key="2">
    <source>
        <dbReference type="ARBA" id="ARBA00012135"/>
    </source>
</evidence>
<dbReference type="AlphaFoldDB" id="A0A1A6C3I8"/>
<keyword evidence="5" id="KW-1185">Reference proteome</keyword>
<feature type="domain" description="Pyridoxamine kinase/Phosphomethylpyrimidine kinase" evidence="3">
    <location>
        <begin position="17"/>
        <end position="252"/>
    </location>
</feature>
<dbReference type="GO" id="GO:0005829">
    <property type="term" value="C:cytosol"/>
    <property type="evidence" value="ECO:0007669"/>
    <property type="project" value="TreeGrafter"/>
</dbReference>
<dbReference type="SUPFAM" id="SSF53613">
    <property type="entry name" value="Ribokinase-like"/>
    <property type="match status" value="1"/>
</dbReference>
<dbReference type="Gene3D" id="3.40.1190.20">
    <property type="match status" value="1"/>
</dbReference>
<dbReference type="STRING" id="160660.BJI67_13650"/>
<dbReference type="Proteomes" id="UP000029273">
    <property type="component" value="Unassembled WGS sequence"/>
</dbReference>
<comment type="pathway">
    <text evidence="1">Cofactor biosynthesis; thiamine diphosphate biosynthesis.</text>
</comment>
<dbReference type="GO" id="GO:0009228">
    <property type="term" value="P:thiamine biosynthetic process"/>
    <property type="evidence" value="ECO:0007669"/>
    <property type="project" value="InterPro"/>
</dbReference>
<dbReference type="GO" id="GO:0008972">
    <property type="term" value="F:phosphomethylpyrimidine kinase activity"/>
    <property type="evidence" value="ECO:0007669"/>
    <property type="project" value="InterPro"/>
</dbReference>
<proteinExistence type="predicted"/>
<dbReference type="InterPro" id="IPR029056">
    <property type="entry name" value="Ribokinase-like"/>
</dbReference>
<reference evidence="4 5" key="1">
    <citation type="journal article" date="2014" name="Genome Announc.">
        <title>Draft Genome Sequence of the Iron-Oxidizing, Acidophilic, and Halotolerant 'Thiobacillus prosperus' Type Strain DSM 5130.</title>
        <authorList>
            <person name="Ossandon F.J."/>
            <person name="Cardenas J.P."/>
            <person name="Corbett M."/>
            <person name="Quatrini R."/>
            <person name="Holmes D.S."/>
            <person name="Watkin E."/>
        </authorList>
    </citation>
    <scope>NUCLEOTIDE SEQUENCE [LARGE SCALE GENOMIC DNA]</scope>
    <source>
        <strain evidence="4 5">DSM 5130</strain>
    </source>
</reference>
<dbReference type="GO" id="GO:0009229">
    <property type="term" value="P:thiamine diphosphate biosynthetic process"/>
    <property type="evidence" value="ECO:0007669"/>
    <property type="project" value="UniProtKB-UniPathway"/>
</dbReference>
<name>A0A1A6C3I8_9GAMM</name>
<comment type="caution">
    <text evidence="4">The sequence shown here is derived from an EMBL/GenBank/DDBJ whole genome shotgun (WGS) entry which is preliminary data.</text>
</comment>
<protein>
    <recommendedName>
        <fullName evidence="2">hydroxymethylpyrimidine kinase</fullName>
        <ecNumber evidence="2">2.7.1.49</ecNumber>
    </recommendedName>
</protein>
<keyword evidence="4" id="KW-0808">Transferase</keyword>
<evidence type="ECO:0000256" key="1">
    <source>
        <dbReference type="ARBA" id="ARBA00004948"/>
    </source>
</evidence>
<dbReference type="Pfam" id="PF08543">
    <property type="entry name" value="Phos_pyr_kin"/>
    <property type="match status" value="1"/>
</dbReference>
<organism evidence="4 5">
    <name type="scientific">Acidihalobacter prosperus</name>
    <dbReference type="NCBI Taxonomy" id="160660"/>
    <lineage>
        <taxon>Bacteria</taxon>
        <taxon>Pseudomonadati</taxon>
        <taxon>Pseudomonadota</taxon>
        <taxon>Gammaproteobacteria</taxon>
        <taxon>Chromatiales</taxon>
        <taxon>Ectothiorhodospiraceae</taxon>
        <taxon>Acidihalobacter</taxon>
    </lineage>
</organism>
<dbReference type="EMBL" id="JQSG02000003">
    <property type="protein sequence ID" value="OBS09127.1"/>
    <property type="molecule type" value="Genomic_DNA"/>
</dbReference>
<dbReference type="InterPro" id="IPR013749">
    <property type="entry name" value="PM/HMP-P_kinase-1"/>
</dbReference>
<dbReference type="RefSeq" id="WP_082954507.1">
    <property type="nucleotide sequence ID" value="NZ_JQSG02000003.1"/>
</dbReference>
<accession>A0A1A6C3I8</accession>
<dbReference type="OrthoDB" id="9810880at2"/>
<keyword evidence="4" id="KW-0418">Kinase</keyword>
<dbReference type="GO" id="GO:0008902">
    <property type="term" value="F:hydroxymethylpyrimidine kinase activity"/>
    <property type="evidence" value="ECO:0007669"/>
    <property type="project" value="UniProtKB-EC"/>
</dbReference>
<dbReference type="PANTHER" id="PTHR20858">
    <property type="entry name" value="PHOSPHOMETHYLPYRIMIDINE KINASE"/>
    <property type="match status" value="1"/>
</dbReference>
<dbReference type="UniPathway" id="UPA00060">
    <property type="reaction ID" value="UER00138"/>
</dbReference>
<gene>
    <name evidence="4" type="ORF">Thpro_021455</name>
</gene>
<evidence type="ECO:0000313" key="4">
    <source>
        <dbReference type="EMBL" id="OBS09127.1"/>
    </source>
</evidence>
<dbReference type="InterPro" id="IPR004399">
    <property type="entry name" value="HMP/HMP-P_kinase_dom"/>
</dbReference>
<sequence length="268" mass="27702">MNEAPTLPIVLCIGGNDPTGGAGLAADMAAVLSLGGHPTPVVTAVTVQDTRRVHDYHALPPTLVIEQTHAVLDDMPVGAIKLGMLGEIDIIEAVHTLLRDHATIPVVLDPVLQAGGGGDLSGQGAAEAISELLLPLCTLITPNTPEAHLLAPGADSIDAAGMALLEAGVEYALITGTHARTNAVVNRLYGSHDLIERYEWPRLAGEYHGSGCTLAAACAALIAQGESPAAAVRRAQSYTWRSLQGAHSPGGGQAIPDRLFWARDGGEH</sequence>
<dbReference type="EC" id="2.7.1.49" evidence="2"/>